<name>A0ABS5HYZ0_9GAMM</name>
<dbReference type="InterPro" id="IPR039910">
    <property type="entry name" value="D15-like"/>
</dbReference>
<evidence type="ECO:0000256" key="6">
    <source>
        <dbReference type="ARBA" id="ARBA00022729"/>
    </source>
</evidence>
<dbReference type="Gene3D" id="3.10.20.310">
    <property type="entry name" value="membrane protein fhac"/>
    <property type="match status" value="3"/>
</dbReference>
<evidence type="ECO:0000313" key="14">
    <source>
        <dbReference type="EMBL" id="MBR9726946.1"/>
    </source>
</evidence>
<dbReference type="Pfam" id="PF01103">
    <property type="entry name" value="Omp85"/>
    <property type="match status" value="1"/>
</dbReference>
<dbReference type="PANTHER" id="PTHR12815">
    <property type="entry name" value="SORTING AND ASSEMBLY MACHINERY SAMM50 PROTEIN FAMILY MEMBER"/>
    <property type="match status" value="1"/>
</dbReference>
<evidence type="ECO:0000256" key="9">
    <source>
        <dbReference type="ARBA" id="ARBA00033063"/>
    </source>
</evidence>
<evidence type="ECO:0000313" key="15">
    <source>
        <dbReference type="Proteomes" id="UP000811844"/>
    </source>
</evidence>
<dbReference type="Pfam" id="PF07244">
    <property type="entry name" value="POTRA"/>
    <property type="match status" value="1"/>
</dbReference>
<feature type="domain" description="TamA POTRA" evidence="13">
    <location>
        <begin position="12"/>
        <end position="84"/>
    </location>
</feature>
<keyword evidence="15" id="KW-1185">Reference proteome</keyword>
<dbReference type="Proteomes" id="UP000811844">
    <property type="component" value="Unassembled WGS sequence"/>
</dbReference>
<keyword evidence="4" id="KW-1134">Transmembrane beta strand</keyword>
<comment type="caution">
    <text evidence="14">The sequence shown here is derived from an EMBL/GenBank/DDBJ whole genome shotgun (WGS) entry which is preliminary data.</text>
</comment>
<accession>A0ABS5HYZ0</accession>
<evidence type="ECO:0000259" key="11">
    <source>
        <dbReference type="Pfam" id="PF01103"/>
    </source>
</evidence>
<keyword evidence="8" id="KW-0998">Cell outer membrane</keyword>
<proteinExistence type="inferred from homology"/>
<evidence type="ECO:0000256" key="5">
    <source>
        <dbReference type="ARBA" id="ARBA00022692"/>
    </source>
</evidence>
<dbReference type="Gene3D" id="2.40.160.50">
    <property type="entry name" value="membrane protein fhac: a member of the omp85/tpsb transporter family"/>
    <property type="match status" value="1"/>
</dbReference>
<dbReference type="RefSeq" id="WP_153660475.1">
    <property type="nucleotide sequence ID" value="NZ_JAAIKR010000001.1"/>
</dbReference>
<evidence type="ECO:0000256" key="4">
    <source>
        <dbReference type="ARBA" id="ARBA00022452"/>
    </source>
</evidence>
<dbReference type="EMBL" id="JAAIKR010000001">
    <property type="protein sequence ID" value="MBR9726946.1"/>
    <property type="molecule type" value="Genomic_DNA"/>
</dbReference>
<feature type="domain" description="POTRA" evidence="12">
    <location>
        <begin position="95"/>
        <end position="171"/>
    </location>
</feature>
<dbReference type="PANTHER" id="PTHR12815:SF47">
    <property type="entry name" value="TRANSLOCATION AND ASSEMBLY MODULE SUBUNIT TAMA"/>
    <property type="match status" value="1"/>
</dbReference>
<keyword evidence="6" id="KW-0732">Signal</keyword>
<sequence>MPYSYAQDSILSIKINGANRALTNNIRAHLGQEPKTEVQRRAYLFNVEDNVQAALKSMGYYHAKITTQTTPNKNKPWQLSIDIEQGKPVTLKWVDIFFSGDMLDDPTFEAWLDSVTLKPGQVLDHGKYTFVKNQLLTLALARGYFDGVFTQSQIKINRDDNSAEINLHFNSGKRYRFGQVSFEGHTLNTDLLNAMIPFDDGAYYATTPLSNLNRNLLDSGYFGQIKVLPQIEHIQNEQVPIKVMLTPKPSHSIEVGLGADIGNTSDSSIEPRVKLTWRTPQINRFGHFQDTTAEWSPDRPKLLTTYTIPLAHPLDDQFKIKVGLLRDKYGATQVFDPNDNSFSNTGQLESTKYQLAFTRQTRTKNNWLIGYSLEAIKELYTQSDIDYDPEFYLLSYGLSRTQRGDNSLDPKSGFRQTYSIEYADPKLGSSIQLTRFQAKLKWIDTFFDKHRFVSRLDLGADLVSKDDFDLVPPSLRYFAGGDQSIRGYSYQELGPYIDYINNDGQQARQVVGGRYLAVASAEYQYYVTPTWRVATFIDAGNAFDKDQFEPIVSVGGGLHWISPIGPIKLDVGVGLNDTETVARSWRIHLTMGADL</sequence>
<comment type="subcellular location">
    <subcellularLocation>
        <location evidence="1">Cell outer membrane</location>
    </subcellularLocation>
</comment>
<dbReference type="InterPro" id="IPR010827">
    <property type="entry name" value="BamA/TamA_POTRA"/>
</dbReference>
<dbReference type="InterPro" id="IPR000184">
    <property type="entry name" value="Bac_surfAg_D15"/>
</dbReference>
<evidence type="ECO:0000256" key="3">
    <source>
        <dbReference type="ARBA" id="ARBA00015419"/>
    </source>
</evidence>
<protein>
    <recommendedName>
        <fullName evidence="3">Translocation and assembly module subunit TamA</fullName>
    </recommendedName>
    <alternativeName>
        <fullName evidence="9">Autotransporter assembly factor TamA</fullName>
    </alternativeName>
</protein>
<evidence type="ECO:0000259" key="13">
    <source>
        <dbReference type="Pfam" id="PF17243"/>
    </source>
</evidence>
<keyword evidence="7" id="KW-0472">Membrane</keyword>
<evidence type="ECO:0000256" key="2">
    <source>
        <dbReference type="ARBA" id="ARBA00010248"/>
    </source>
</evidence>
<dbReference type="Pfam" id="PF17243">
    <property type="entry name" value="POTRA_TamA_1"/>
    <property type="match status" value="1"/>
</dbReference>
<evidence type="ECO:0000259" key="12">
    <source>
        <dbReference type="Pfam" id="PF07244"/>
    </source>
</evidence>
<evidence type="ECO:0000256" key="7">
    <source>
        <dbReference type="ARBA" id="ARBA00023136"/>
    </source>
</evidence>
<keyword evidence="5" id="KW-0812">Transmembrane</keyword>
<reference evidence="14 15" key="1">
    <citation type="submission" date="2020-02" db="EMBL/GenBank/DDBJ databases">
        <title>Shewanella WXL01 sp. nov., a marine bacterium isolated from green algae in Luhuitou Fringing Reef (Northern South China Sea).</title>
        <authorList>
            <person name="Wang X."/>
        </authorList>
    </citation>
    <scope>NUCLEOTIDE SEQUENCE [LARGE SCALE GENOMIC DNA]</scope>
    <source>
        <strain evidence="14 15">MCCC 1A01895</strain>
    </source>
</reference>
<feature type="domain" description="Bacterial surface antigen (D15)" evidence="11">
    <location>
        <begin position="337"/>
        <end position="593"/>
    </location>
</feature>
<dbReference type="InterPro" id="IPR035243">
    <property type="entry name" value="TamA_POTRA_Dom_1"/>
</dbReference>
<comment type="similarity">
    <text evidence="2">Belongs to the TamA family.</text>
</comment>
<evidence type="ECO:0000256" key="8">
    <source>
        <dbReference type="ARBA" id="ARBA00023237"/>
    </source>
</evidence>
<comment type="subunit">
    <text evidence="10">Interacts with TamB to form the translocation and assembly module (TAM).</text>
</comment>
<evidence type="ECO:0000256" key="1">
    <source>
        <dbReference type="ARBA" id="ARBA00004442"/>
    </source>
</evidence>
<evidence type="ECO:0000256" key="10">
    <source>
        <dbReference type="ARBA" id="ARBA00093548"/>
    </source>
</evidence>
<organism evidence="14 15">
    <name type="scientific">Shewanella intestini</name>
    <dbReference type="NCBI Taxonomy" id="2017544"/>
    <lineage>
        <taxon>Bacteria</taxon>
        <taxon>Pseudomonadati</taxon>
        <taxon>Pseudomonadota</taxon>
        <taxon>Gammaproteobacteria</taxon>
        <taxon>Alteromonadales</taxon>
        <taxon>Shewanellaceae</taxon>
        <taxon>Shewanella</taxon>
    </lineage>
</organism>
<gene>
    <name evidence="14" type="ORF">G3R48_02925</name>
</gene>